<protein>
    <submittedName>
        <fullName evidence="9">Biopolymer transporter ExbD</fullName>
    </submittedName>
</protein>
<reference evidence="9" key="1">
    <citation type="journal article" date="2020" name="mSystems">
        <title>Genome- and Community-Level Interaction Insights into Carbon Utilization and Element Cycling Functions of Hydrothermarchaeota in Hydrothermal Sediment.</title>
        <authorList>
            <person name="Zhou Z."/>
            <person name="Liu Y."/>
            <person name="Xu W."/>
            <person name="Pan J."/>
            <person name="Luo Z.H."/>
            <person name="Li M."/>
        </authorList>
    </citation>
    <scope>NUCLEOTIDE SEQUENCE [LARGE SCALE GENOMIC DNA]</scope>
    <source>
        <strain evidence="9">SpSt-265</strain>
    </source>
</reference>
<dbReference type="PANTHER" id="PTHR30558:SF3">
    <property type="entry name" value="BIOPOLYMER TRANSPORT PROTEIN EXBD-RELATED"/>
    <property type="match status" value="1"/>
</dbReference>
<evidence type="ECO:0000256" key="1">
    <source>
        <dbReference type="ARBA" id="ARBA00004162"/>
    </source>
</evidence>
<proteinExistence type="inferred from homology"/>
<sequence>MPFTLRPRSRSSVEPNIPTASMGDIAFLIIIFFMTTSIFSREKGLKIVLPEKGAETKIKSENILTVAVNQTGQVLIGDRVVNIPEVSTLVREELDKNPELAVALRVSRKAPYQTMIEVFDQLKVAKAERISLMPVQEEEGGGQ</sequence>
<evidence type="ECO:0000313" key="9">
    <source>
        <dbReference type="EMBL" id="HEA86702.1"/>
    </source>
</evidence>
<comment type="similarity">
    <text evidence="2 7">Belongs to the ExbD/TolR family.</text>
</comment>
<keyword evidence="3" id="KW-1003">Cell membrane</keyword>
<evidence type="ECO:0000256" key="4">
    <source>
        <dbReference type="ARBA" id="ARBA00022692"/>
    </source>
</evidence>
<organism evidence="9">
    <name type="scientific">candidate division WOR-3 bacterium</name>
    <dbReference type="NCBI Taxonomy" id="2052148"/>
    <lineage>
        <taxon>Bacteria</taxon>
        <taxon>Bacteria division WOR-3</taxon>
    </lineage>
</organism>
<dbReference type="GO" id="GO:0015031">
    <property type="term" value="P:protein transport"/>
    <property type="evidence" value="ECO:0007669"/>
    <property type="project" value="UniProtKB-KW"/>
</dbReference>
<name>A0A7C1RXW9_UNCW3</name>
<feature type="transmembrane region" description="Helical" evidence="8">
    <location>
        <begin position="20"/>
        <end position="39"/>
    </location>
</feature>
<evidence type="ECO:0000256" key="6">
    <source>
        <dbReference type="ARBA" id="ARBA00023136"/>
    </source>
</evidence>
<accession>A0A7C1RXW9</accession>
<dbReference type="EMBL" id="DSLG01000002">
    <property type="protein sequence ID" value="HEA86702.1"/>
    <property type="molecule type" value="Genomic_DNA"/>
</dbReference>
<evidence type="ECO:0000256" key="5">
    <source>
        <dbReference type="ARBA" id="ARBA00022989"/>
    </source>
</evidence>
<dbReference type="PANTHER" id="PTHR30558">
    <property type="entry name" value="EXBD MEMBRANE COMPONENT OF PMF-DRIVEN MACROMOLECULE IMPORT SYSTEM"/>
    <property type="match status" value="1"/>
</dbReference>
<keyword evidence="7" id="KW-0813">Transport</keyword>
<comment type="caution">
    <text evidence="9">The sequence shown here is derived from an EMBL/GenBank/DDBJ whole genome shotgun (WGS) entry which is preliminary data.</text>
</comment>
<keyword evidence="5 8" id="KW-1133">Transmembrane helix</keyword>
<evidence type="ECO:0000256" key="7">
    <source>
        <dbReference type="RuleBase" id="RU003879"/>
    </source>
</evidence>
<dbReference type="GO" id="GO:0005886">
    <property type="term" value="C:plasma membrane"/>
    <property type="evidence" value="ECO:0007669"/>
    <property type="project" value="UniProtKB-SubCell"/>
</dbReference>
<keyword evidence="7" id="KW-0653">Protein transport</keyword>
<evidence type="ECO:0000256" key="8">
    <source>
        <dbReference type="SAM" id="Phobius"/>
    </source>
</evidence>
<keyword evidence="6 8" id="KW-0472">Membrane</keyword>
<comment type="subcellular location">
    <subcellularLocation>
        <location evidence="1">Cell membrane</location>
        <topology evidence="1">Single-pass membrane protein</topology>
    </subcellularLocation>
    <subcellularLocation>
        <location evidence="7">Cell membrane</location>
        <topology evidence="7">Single-pass type II membrane protein</topology>
    </subcellularLocation>
</comment>
<keyword evidence="4 7" id="KW-0812">Transmembrane</keyword>
<dbReference type="Gene3D" id="3.30.420.270">
    <property type="match status" value="1"/>
</dbReference>
<dbReference type="InterPro" id="IPR003400">
    <property type="entry name" value="ExbD"/>
</dbReference>
<evidence type="ECO:0000256" key="2">
    <source>
        <dbReference type="ARBA" id="ARBA00005811"/>
    </source>
</evidence>
<gene>
    <name evidence="9" type="ORF">ENP94_01665</name>
</gene>
<dbReference type="GO" id="GO:0022857">
    <property type="term" value="F:transmembrane transporter activity"/>
    <property type="evidence" value="ECO:0007669"/>
    <property type="project" value="InterPro"/>
</dbReference>
<dbReference type="Pfam" id="PF02472">
    <property type="entry name" value="ExbD"/>
    <property type="match status" value="1"/>
</dbReference>
<dbReference type="AlphaFoldDB" id="A0A7C1RXW9"/>
<evidence type="ECO:0000256" key="3">
    <source>
        <dbReference type="ARBA" id="ARBA00022475"/>
    </source>
</evidence>